<dbReference type="EMBL" id="JACCHU010000001">
    <property type="protein sequence ID" value="NYT52458.1"/>
    <property type="molecule type" value="Genomic_DNA"/>
</dbReference>
<feature type="transmembrane region" description="Helical" evidence="1">
    <location>
        <begin position="12"/>
        <end position="36"/>
    </location>
</feature>
<dbReference type="InterPro" id="IPR011836">
    <property type="entry name" value="YhdP"/>
</dbReference>
<organism evidence="3 4">
    <name type="scientific">Candidatus Vesicomyosocius endoextente</name>
    <dbReference type="NCBI Taxonomy" id="2738853"/>
    <lineage>
        <taxon>Bacteria</taxon>
        <taxon>Pseudomonadati</taxon>
        <taxon>Pseudomonadota</taxon>
        <taxon>Gammaproteobacteria</taxon>
        <taxon>Candidatus Pseudothioglobaceae</taxon>
        <taxon>Candidatus Vesicomyidisocius</taxon>
    </lineage>
</organism>
<dbReference type="InterPro" id="IPR025263">
    <property type="entry name" value="YhdP_central"/>
</dbReference>
<evidence type="ECO:0000313" key="4">
    <source>
        <dbReference type="Proteomes" id="UP000525329"/>
    </source>
</evidence>
<protein>
    <submittedName>
        <fullName evidence="3">DUF3971 domain-containing protein</fullName>
    </submittedName>
</protein>
<dbReference type="Pfam" id="PF13116">
    <property type="entry name" value="YhdP"/>
    <property type="match status" value="2"/>
</dbReference>
<evidence type="ECO:0000259" key="2">
    <source>
        <dbReference type="Pfam" id="PF13116"/>
    </source>
</evidence>
<accession>A0A853G4Z5</accession>
<gene>
    <name evidence="3" type="ORF">H0A74_02650</name>
</gene>
<keyword evidence="1" id="KW-0472">Membrane</keyword>
<keyword evidence="1" id="KW-1133">Transmembrane helix</keyword>
<evidence type="ECO:0000256" key="1">
    <source>
        <dbReference type="SAM" id="Phobius"/>
    </source>
</evidence>
<dbReference type="PANTHER" id="PTHR38690">
    <property type="entry name" value="PROTEASE-RELATED"/>
    <property type="match status" value="1"/>
</dbReference>
<dbReference type="Proteomes" id="UP000525329">
    <property type="component" value="Unassembled WGS sequence"/>
</dbReference>
<sequence length="824" mass="92607">MMIKRTLSGGIKVLKISTLVSVIFSLIIVLVVVFFVKYPILLQAPIENQLSSLTGLDVRLSKITFYFENIGITLKVHGISISSNKNQQKIAIIKKLSWHVNLLNLFDNIYHPSKIYIDTLMLYSNLVDVNINNINNIVSLRVLEKLYFFESLHINKIIIKHAIKIAPLTFKRDGVQFLLTTPRQDLATKYFNVTISLSNLQVSCDGCLTLPITVSNDDFKIVLVFKLYSQKNDDFIQIIGLIKRMDVVKISDYLPVVLIGSATYKWIKQAFQSGTIDNININIKKNLSKELPAKIKFDAHLTNTELLFNADWYNLNQLDADIYIDDKKITVTVNHTTLNEMFLQGIKVQILDMSKDELEVSVVGKINTYSEVLTRFLKEAPLNSNVNNALKHFSLSGKVIADVELTIPLNKTDPTLDIDLNIEDNRLTILGGAIVINNYNAHLVLHNNKIISYGMGNIRGNSFNIHINSNNQDSGLDVLFAVVLTNSSDNFELYLAKYLNQSWQVNIKSDALKTNAKIILNKGVLPEVKLTNLQITGLDKIKGNWDIRVKDIPSMHLSVQDIQVGKRKIPNFHATLESQDKMLKIINLEFLGVAFGAQNLSFNGVWINGRTKLFAKVKGNKLSEFLDKLNIKWKVRGGQFEFDVRLFCNCAPWNMSSEDISGLIKVKVKEGVFTNKDPNIGLVLSLLNIKSIVKRLELNITDLISKGFAYDTIDAQIYINNSMATIVHFELNSSSSIITLTGSSKFVEQTYHLEAKVLPAIGDAVPIVTYLAGGGLAGLGVWLTDRMLFKGELINNIVDKVVEFKYKITGPWNKPVIEKISSVL</sequence>
<dbReference type="PANTHER" id="PTHR38690:SF1">
    <property type="entry name" value="PROTEASE"/>
    <property type="match status" value="1"/>
</dbReference>
<dbReference type="AlphaFoldDB" id="A0A853G4Z5"/>
<keyword evidence="1" id="KW-0812">Transmembrane</keyword>
<proteinExistence type="predicted"/>
<reference evidence="3 4" key="1">
    <citation type="submission" date="2020-05" db="EMBL/GenBank/DDBJ databases">
        <title>Horizontal transmission and recombination maintain forever young bacterial symbiont genomes.</title>
        <authorList>
            <person name="Russell S.L."/>
            <person name="Pepper-Tunick E."/>
            <person name="Svedberg J."/>
            <person name="Byrne A."/>
            <person name="Ruelas Castillo J."/>
            <person name="Vollmers C."/>
            <person name="Beinart R.A."/>
            <person name="Corbett-Detig R."/>
        </authorList>
    </citation>
    <scope>NUCLEOTIDE SEQUENCE [LARGE SCALE GENOMIC DNA]</scope>
    <source>
        <strain evidence="3">Monterey_2004</strain>
    </source>
</reference>
<feature type="domain" description="YhdP central" evidence="2">
    <location>
        <begin position="213"/>
        <end position="476"/>
    </location>
</feature>
<evidence type="ECO:0000313" key="3">
    <source>
        <dbReference type="EMBL" id="NYT52458.1"/>
    </source>
</evidence>
<comment type="caution">
    <text evidence="3">The sequence shown here is derived from an EMBL/GenBank/DDBJ whole genome shotgun (WGS) entry which is preliminary data.</text>
</comment>
<name>A0A853G4Z5_9GAMM</name>
<feature type="domain" description="YhdP central" evidence="2">
    <location>
        <begin position="485"/>
        <end position="817"/>
    </location>
</feature>